<feature type="transmembrane region" description="Helical" evidence="7">
    <location>
        <begin position="412"/>
        <end position="433"/>
    </location>
</feature>
<evidence type="ECO:0000259" key="8">
    <source>
        <dbReference type="PROSITE" id="PS50850"/>
    </source>
</evidence>
<feature type="transmembrane region" description="Helical" evidence="7">
    <location>
        <begin position="151"/>
        <end position="174"/>
    </location>
</feature>
<protein>
    <submittedName>
        <fullName evidence="9">EmrB/QacA subfamily drug resistance transporter</fullName>
    </submittedName>
</protein>
<dbReference type="PANTHER" id="PTHR42718">
    <property type="entry name" value="MAJOR FACILITATOR SUPERFAMILY MULTIDRUG TRANSPORTER MFSC"/>
    <property type="match status" value="1"/>
</dbReference>
<feature type="transmembrane region" description="Helical" evidence="7">
    <location>
        <begin position="482"/>
        <end position="505"/>
    </location>
</feature>
<feature type="transmembrane region" description="Helical" evidence="7">
    <location>
        <begin position="93"/>
        <end position="112"/>
    </location>
</feature>
<dbReference type="EMBL" id="JACCCV010000001">
    <property type="protein sequence ID" value="NYF50817.1"/>
    <property type="molecule type" value="Genomic_DNA"/>
</dbReference>
<evidence type="ECO:0000256" key="2">
    <source>
        <dbReference type="ARBA" id="ARBA00022448"/>
    </source>
</evidence>
<dbReference type="Proteomes" id="UP000534186">
    <property type="component" value="Unassembled WGS sequence"/>
</dbReference>
<evidence type="ECO:0000256" key="4">
    <source>
        <dbReference type="ARBA" id="ARBA00022692"/>
    </source>
</evidence>
<keyword evidence="6 7" id="KW-0472">Membrane</keyword>
<dbReference type="PROSITE" id="PS50850">
    <property type="entry name" value="MFS"/>
    <property type="match status" value="1"/>
</dbReference>
<feature type="transmembrane region" description="Helical" evidence="7">
    <location>
        <begin position="180"/>
        <end position="201"/>
    </location>
</feature>
<dbReference type="GO" id="GO:0022857">
    <property type="term" value="F:transmembrane transporter activity"/>
    <property type="evidence" value="ECO:0007669"/>
    <property type="project" value="InterPro"/>
</dbReference>
<sequence>MPNLPCEEGAIRSVASAPEKTRGGVWVLAATILGSSMVFIDGTVVNVALPALQTSLNATVTDVQWVVEAYALFLSALLLVGGSLGDLYGRRKIFLVGVVLFAGASAWCGFASDVRALIVARGLQGVGGALLVPGSLALISSSFCAEERGRAIGTWSGFTAITTAVGPVLGGWLIEHLSWRWVFFINLPLAVLVVLISLARVPESRDEEMVQRLDGWGAALATVGLCGITFALIEADGGGRRALVAGVVGVAALATFFVVESRSEAPMLPLGLFRSRTFSGANLMTLFLYAALSGVLFFLPLDLIQVQHYSATQAGGALLPLILLIFVLSRWSGGLIVKYGARLPLIVGPLIAGVGFGLFRRGGVGGSYWSTVFPAVIVLGLGLAVSVAPLTTTVMSSIDQSRAGVASGINNAVSRVAGLLAVALMGLVFSMNFNGRLGRGLDGLGLPVAERQSVEAQRAKLAAARSDNVRVQRLIGESFVSAYGVVLWIAVGLSVASALSAALLIEGRPTPARVE</sequence>
<keyword evidence="4 7" id="KW-0812">Transmembrane</keyword>
<feature type="transmembrane region" description="Helical" evidence="7">
    <location>
        <begin position="25"/>
        <end position="49"/>
    </location>
</feature>
<dbReference type="Pfam" id="PF07690">
    <property type="entry name" value="MFS_1"/>
    <property type="match status" value="1"/>
</dbReference>
<dbReference type="PANTHER" id="PTHR42718:SF42">
    <property type="entry name" value="EXPORT PROTEIN"/>
    <property type="match status" value="1"/>
</dbReference>
<dbReference type="InterPro" id="IPR011701">
    <property type="entry name" value="MFS"/>
</dbReference>
<dbReference type="NCBIfam" id="TIGR00711">
    <property type="entry name" value="efflux_EmrB"/>
    <property type="match status" value="1"/>
</dbReference>
<dbReference type="CDD" id="cd17321">
    <property type="entry name" value="MFS_MMR_MDR_like"/>
    <property type="match status" value="1"/>
</dbReference>
<feature type="domain" description="Major facilitator superfamily (MFS) profile" evidence="8">
    <location>
        <begin position="27"/>
        <end position="509"/>
    </location>
</feature>
<feature type="transmembrane region" description="Helical" evidence="7">
    <location>
        <begin position="341"/>
        <end position="359"/>
    </location>
</feature>
<dbReference type="Gene3D" id="1.20.1250.20">
    <property type="entry name" value="MFS general substrate transporter like domains"/>
    <property type="match status" value="1"/>
</dbReference>
<dbReference type="GO" id="GO:0005886">
    <property type="term" value="C:plasma membrane"/>
    <property type="evidence" value="ECO:0007669"/>
    <property type="project" value="UniProtKB-SubCell"/>
</dbReference>
<proteinExistence type="predicted"/>
<keyword evidence="5 7" id="KW-1133">Transmembrane helix</keyword>
<evidence type="ECO:0000256" key="7">
    <source>
        <dbReference type="SAM" id="Phobius"/>
    </source>
</evidence>
<feature type="transmembrane region" description="Helical" evidence="7">
    <location>
        <begin position="213"/>
        <end position="233"/>
    </location>
</feature>
<feature type="transmembrane region" description="Helical" evidence="7">
    <location>
        <begin position="311"/>
        <end position="329"/>
    </location>
</feature>
<dbReference type="Gene3D" id="1.20.1720.10">
    <property type="entry name" value="Multidrug resistance protein D"/>
    <property type="match status" value="1"/>
</dbReference>
<accession>A0A7Y9T262</accession>
<evidence type="ECO:0000313" key="10">
    <source>
        <dbReference type="Proteomes" id="UP000534186"/>
    </source>
</evidence>
<evidence type="ECO:0000313" key="9">
    <source>
        <dbReference type="EMBL" id="NYF50817.1"/>
    </source>
</evidence>
<evidence type="ECO:0000256" key="5">
    <source>
        <dbReference type="ARBA" id="ARBA00022989"/>
    </source>
</evidence>
<comment type="subcellular location">
    <subcellularLocation>
        <location evidence="1">Cell membrane</location>
        <topology evidence="1">Multi-pass membrane protein</topology>
    </subcellularLocation>
</comment>
<feature type="transmembrane region" description="Helical" evidence="7">
    <location>
        <begin position="280"/>
        <end position="299"/>
    </location>
</feature>
<dbReference type="InterPro" id="IPR020846">
    <property type="entry name" value="MFS_dom"/>
</dbReference>
<reference evidence="9 10" key="1">
    <citation type="submission" date="2020-07" db="EMBL/GenBank/DDBJ databases">
        <title>Genomic Encyclopedia of Type Strains, Phase IV (KMG-V): Genome sequencing to study the core and pangenomes of soil and plant-associated prokaryotes.</title>
        <authorList>
            <person name="Whitman W."/>
        </authorList>
    </citation>
    <scope>NUCLEOTIDE SEQUENCE [LARGE SCALE GENOMIC DNA]</scope>
    <source>
        <strain evidence="9 10">M8UP30</strain>
    </source>
</reference>
<feature type="transmembrane region" description="Helical" evidence="7">
    <location>
        <begin position="118"/>
        <end position="139"/>
    </location>
</feature>
<feature type="transmembrane region" description="Helical" evidence="7">
    <location>
        <begin position="69"/>
        <end position="88"/>
    </location>
</feature>
<comment type="caution">
    <text evidence="9">The sequence shown here is derived from an EMBL/GenBank/DDBJ whole genome shotgun (WGS) entry which is preliminary data.</text>
</comment>
<feature type="transmembrane region" description="Helical" evidence="7">
    <location>
        <begin position="371"/>
        <end position="391"/>
    </location>
</feature>
<gene>
    <name evidence="9" type="ORF">HDF12_001182</name>
</gene>
<dbReference type="SUPFAM" id="SSF103473">
    <property type="entry name" value="MFS general substrate transporter"/>
    <property type="match status" value="1"/>
</dbReference>
<keyword evidence="2" id="KW-0813">Transport</keyword>
<organism evidence="9 10">
    <name type="scientific">Tunturiibacter lichenicola</name>
    <dbReference type="NCBI Taxonomy" id="2051959"/>
    <lineage>
        <taxon>Bacteria</taxon>
        <taxon>Pseudomonadati</taxon>
        <taxon>Acidobacteriota</taxon>
        <taxon>Terriglobia</taxon>
        <taxon>Terriglobales</taxon>
        <taxon>Acidobacteriaceae</taxon>
        <taxon>Tunturiibacter</taxon>
    </lineage>
</organism>
<name>A0A7Y9T262_9BACT</name>
<dbReference type="InterPro" id="IPR004638">
    <property type="entry name" value="EmrB-like"/>
</dbReference>
<feature type="transmembrane region" description="Helical" evidence="7">
    <location>
        <begin position="239"/>
        <end position="259"/>
    </location>
</feature>
<dbReference type="AlphaFoldDB" id="A0A7Y9T262"/>
<dbReference type="InterPro" id="IPR036259">
    <property type="entry name" value="MFS_trans_sf"/>
</dbReference>
<keyword evidence="3" id="KW-1003">Cell membrane</keyword>
<evidence type="ECO:0000256" key="3">
    <source>
        <dbReference type="ARBA" id="ARBA00022475"/>
    </source>
</evidence>
<evidence type="ECO:0000256" key="6">
    <source>
        <dbReference type="ARBA" id="ARBA00023136"/>
    </source>
</evidence>
<evidence type="ECO:0000256" key="1">
    <source>
        <dbReference type="ARBA" id="ARBA00004651"/>
    </source>
</evidence>